<dbReference type="InterPro" id="IPR050312">
    <property type="entry name" value="IolE/XylAMocC-like"/>
</dbReference>
<name>A0A0K1IYM9_HALGI</name>
<dbReference type="InterPro" id="IPR036237">
    <property type="entry name" value="Xyl_isomerase-like_sf"/>
</dbReference>
<dbReference type="EMBL" id="CP011948">
    <property type="protein sequence ID" value="AKU09415.1"/>
    <property type="molecule type" value="Genomic_DNA"/>
</dbReference>
<dbReference type="PANTHER" id="PTHR12110:SF21">
    <property type="entry name" value="XYLOSE ISOMERASE-LIKE TIM BARREL DOMAIN-CONTAINING PROTEIN"/>
    <property type="match status" value="1"/>
</dbReference>
<keyword evidence="2" id="KW-0614">Plasmid</keyword>
<dbReference type="GO" id="GO:0016853">
    <property type="term" value="F:isomerase activity"/>
    <property type="evidence" value="ECO:0007669"/>
    <property type="project" value="UniProtKB-KW"/>
</dbReference>
<sequence>MVQLAFSTNAYTRFDLPEAIRRIADHGYDGVELLADVPHAFLADFDETDRERVLTALDETGLSVSNINANTTCGYYDDAPPSAFFDPTLISADEEDRRWRIEYTKAAIDFAALVDAPAACVASGSSLPGTPPSEAYEYLLESLDELTAYAEDVGVDLGIEFEPELLVECTEEVLTLIDDVGSDALGVNFDVGHSAVYGEDPAESIRQCAGHITGIHLEDIEGGRRGKHYHLIPGEGDIDFEPVFGALDDIGYDGFATFELYTYPDEPDDAARRAREELAEYAR</sequence>
<evidence type="ECO:0000313" key="2">
    <source>
        <dbReference type="EMBL" id="AKU09415.1"/>
    </source>
</evidence>
<reference evidence="3" key="1">
    <citation type="journal article" date="2015" name="J. Biotechnol.">
        <title>Complete genome sequence of Haloferax gibbonsii strain ARA6, a potential producer of polyhydroxyalkanoates and halocins isolated from Araruama, Rio de Janeiro, Brasil.</title>
        <authorList>
            <person name="Pinto L.H."/>
            <person name="D'Alincourt Carvalho-Assef A.P."/>
            <person name="Vieira R.P."/>
            <person name="Clementino M.M."/>
            <person name="Albano R.M."/>
        </authorList>
    </citation>
    <scope>NUCLEOTIDE SEQUENCE [LARGE SCALE GENOMIC DNA]</scope>
    <source>
        <strain evidence="3">ARA6</strain>
        <plasmid evidence="3">Plasmid pHG1</plasmid>
    </source>
</reference>
<geneLocation type="plasmid" evidence="2 3">
    <name>pHG1</name>
</geneLocation>
<dbReference type="InterPro" id="IPR013022">
    <property type="entry name" value="Xyl_isomerase-like_TIM-brl"/>
</dbReference>
<dbReference type="KEGG" id="hgi:ABY42_16635"/>
<protein>
    <submittedName>
        <fullName evidence="2">Xylose isomerase</fullName>
    </submittedName>
</protein>
<dbReference type="AlphaFoldDB" id="A0A0K1IYM9"/>
<dbReference type="RefSeq" id="WP_008096749.1">
    <property type="nucleotide sequence ID" value="NZ_CP011948.1"/>
</dbReference>
<dbReference type="PANTHER" id="PTHR12110">
    <property type="entry name" value="HYDROXYPYRUVATE ISOMERASE"/>
    <property type="match status" value="1"/>
</dbReference>
<dbReference type="GeneID" id="25247612"/>
<feature type="domain" description="Xylose isomerase-like TIM barrel" evidence="1">
    <location>
        <begin position="20"/>
        <end position="278"/>
    </location>
</feature>
<dbReference type="PATRIC" id="fig|35746.4.peg.3616"/>
<dbReference type="Gene3D" id="3.20.20.150">
    <property type="entry name" value="Divalent-metal-dependent TIM barrel enzymes"/>
    <property type="match status" value="1"/>
</dbReference>
<dbReference type="SUPFAM" id="SSF51658">
    <property type="entry name" value="Xylose isomerase-like"/>
    <property type="match status" value="1"/>
</dbReference>
<evidence type="ECO:0000313" key="3">
    <source>
        <dbReference type="Proteomes" id="UP000066124"/>
    </source>
</evidence>
<gene>
    <name evidence="2" type="ORF">ABY42_16635</name>
</gene>
<evidence type="ECO:0000259" key="1">
    <source>
        <dbReference type="Pfam" id="PF01261"/>
    </source>
</evidence>
<dbReference type="Pfam" id="PF01261">
    <property type="entry name" value="AP_endonuc_2"/>
    <property type="match status" value="1"/>
</dbReference>
<organism evidence="2 3">
    <name type="scientific">Haloferax gibbonsii</name>
    <dbReference type="NCBI Taxonomy" id="35746"/>
    <lineage>
        <taxon>Archaea</taxon>
        <taxon>Methanobacteriati</taxon>
        <taxon>Methanobacteriota</taxon>
        <taxon>Stenosarchaea group</taxon>
        <taxon>Halobacteria</taxon>
        <taxon>Halobacteriales</taxon>
        <taxon>Haloferacaceae</taxon>
        <taxon>Haloferax</taxon>
    </lineage>
</organism>
<proteinExistence type="predicted"/>
<keyword evidence="2" id="KW-0413">Isomerase</keyword>
<accession>A0A0K1IYM9</accession>
<dbReference type="Proteomes" id="UP000066124">
    <property type="component" value="Plasmid pHG1"/>
</dbReference>